<dbReference type="InParanoid" id="A0A6P9A5B4"/>
<evidence type="ECO:0000313" key="3">
    <source>
        <dbReference type="RefSeq" id="XP_034252690.1"/>
    </source>
</evidence>
<evidence type="ECO:0000313" key="2">
    <source>
        <dbReference type="Proteomes" id="UP000515158"/>
    </source>
</evidence>
<name>A0A6P9A5B4_THRPL</name>
<dbReference type="KEGG" id="tpal:117652135"/>
<gene>
    <name evidence="3" type="primary">LOC117652135</name>
</gene>
<sequence length="455" mass="51123">MLLYEKFMRFQVVIVVMATKAQLSQLQILLSSKLLFAWKITTFSPKMKGVYSRDSKLRNVRMTLSMLDAKYSKSSVMVDEEDYSGSDMDGDDLIKRNISAMSVEPVEHVPQVESGPNSKVLVEQDHHQNSLDSSQAMTSKLLQPASASEGSPPAVDKTSLDTDSSIESVKTDSILGFTNVHSVSSLADSVPRSDKNEQRMSISLLTAMQKLQPESSSASAGINYVSIISNKDRKEPFDVTSWSTSSLESIQKLMTQTQEKSVENTNNPLKLEQEFLPKEEPIGFHQSLSLTSNMCEQDPCNDGEHTTKNSVWITPDRYPRKLQHCICNERPKLKRKSTAVQTQFLGHQDMQSSVLKNISKGNKLTSEYSVNTPAFKATKLPLFLNDISHTSQVGLDKGLRPEPSSSIENELSELISHHLYLTKEFLERQHRMYMANCRAVQLLEDGYKEKMRQGI</sequence>
<dbReference type="AlphaFoldDB" id="A0A6P9A5B4"/>
<feature type="region of interest" description="Disordered" evidence="1">
    <location>
        <begin position="140"/>
        <end position="165"/>
    </location>
</feature>
<dbReference type="Proteomes" id="UP000515158">
    <property type="component" value="Unplaced"/>
</dbReference>
<proteinExistence type="predicted"/>
<feature type="compositionally biased region" description="Polar residues" evidence="1">
    <location>
        <begin position="140"/>
        <end position="149"/>
    </location>
</feature>
<dbReference type="RefSeq" id="XP_034252690.1">
    <property type="nucleotide sequence ID" value="XM_034396799.1"/>
</dbReference>
<dbReference type="GeneID" id="117652135"/>
<evidence type="ECO:0000256" key="1">
    <source>
        <dbReference type="SAM" id="MobiDB-lite"/>
    </source>
</evidence>
<keyword evidence="2" id="KW-1185">Reference proteome</keyword>
<protein>
    <submittedName>
        <fullName evidence="3">Uncharacterized protein LOC117652135</fullName>
    </submittedName>
</protein>
<organism evidence="3">
    <name type="scientific">Thrips palmi</name>
    <name type="common">Melon thrips</name>
    <dbReference type="NCBI Taxonomy" id="161013"/>
    <lineage>
        <taxon>Eukaryota</taxon>
        <taxon>Metazoa</taxon>
        <taxon>Ecdysozoa</taxon>
        <taxon>Arthropoda</taxon>
        <taxon>Hexapoda</taxon>
        <taxon>Insecta</taxon>
        <taxon>Pterygota</taxon>
        <taxon>Neoptera</taxon>
        <taxon>Paraneoptera</taxon>
        <taxon>Thysanoptera</taxon>
        <taxon>Terebrantia</taxon>
        <taxon>Thripoidea</taxon>
        <taxon>Thripidae</taxon>
        <taxon>Thrips</taxon>
    </lineage>
</organism>
<accession>A0A6P9A5B4</accession>
<reference evidence="3" key="1">
    <citation type="submission" date="2025-08" db="UniProtKB">
        <authorList>
            <consortium name="RefSeq"/>
        </authorList>
    </citation>
    <scope>IDENTIFICATION</scope>
    <source>
        <tissue evidence="3">Total insect</tissue>
    </source>
</reference>